<dbReference type="InterPro" id="IPR006186">
    <property type="entry name" value="Ser/Thr-sp_prot-phosphatase"/>
</dbReference>
<dbReference type="GO" id="GO:0016787">
    <property type="term" value="F:hydrolase activity"/>
    <property type="evidence" value="ECO:0007669"/>
    <property type="project" value="InterPro"/>
</dbReference>
<dbReference type="SUPFAM" id="SSF56300">
    <property type="entry name" value="Metallo-dependent phosphatases"/>
    <property type="match status" value="1"/>
</dbReference>
<evidence type="ECO:0000259" key="1">
    <source>
        <dbReference type="Pfam" id="PF00149"/>
    </source>
</evidence>
<dbReference type="PRINTS" id="PR00114">
    <property type="entry name" value="STPHPHTASE"/>
</dbReference>
<organism evidence="2 3">
    <name type="scientific">Meiothermus hypogaeus NBRC 106114</name>
    <dbReference type="NCBI Taxonomy" id="1227553"/>
    <lineage>
        <taxon>Bacteria</taxon>
        <taxon>Thermotogati</taxon>
        <taxon>Deinococcota</taxon>
        <taxon>Deinococci</taxon>
        <taxon>Thermales</taxon>
        <taxon>Thermaceae</taxon>
        <taxon>Meiothermus</taxon>
    </lineage>
</organism>
<dbReference type="PANTHER" id="PTHR46546">
    <property type="entry name" value="SHEWANELLA-LIKE PROTEIN PHOSPHATASE 1"/>
    <property type="match status" value="1"/>
</dbReference>
<dbReference type="Gene3D" id="3.60.21.10">
    <property type="match status" value="1"/>
</dbReference>
<gene>
    <name evidence="2" type="ORF">MHY01S_02240</name>
</gene>
<dbReference type="AlphaFoldDB" id="A0A511QXF5"/>
<comment type="caution">
    <text evidence="2">The sequence shown here is derived from an EMBL/GenBank/DDBJ whole genome shotgun (WGS) entry which is preliminary data.</text>
</comment>
<dbReference type="InterPro" id="IPR029052">
    <property type="entry name" value="Metallo-depent_PP-like"/>
</dbReference>
<evidence type="ECO:0000313" key="2">
    <source>
        <dbReference type="EMBL" id="GEM82058.1"/>
    </source>
</evidence>
<protein>
    <submittedName>
        <fullName evidence="2">Serine/threonine protein phosphatase</fullName>
    </submittedName>
</protein>
<name>A0A511QXF5_9DEIN</name>
<dbReference type="InterPro" id="IPR004843">
    <property type="entry name" value="Calcineurin-like_PHP"/>
</dbReference>
<accession>A0A511QXF5</accession>
<dbReference type="PANTHER" id="PTHR46546:SF4">
    <property type="entry name" value="SHEWANELLA-LIKE PROTEIN PHOSPHATASE 1"/>
    <property type="match status" value="1"/>
</dbReference>
<proteinExistence type="predicted"/>
<reference evidence="2 3" key="1">
    <citation type="submission" date="2019-07" db="EMBL/GenBank/DDBJ databases">
        <title>Whole genome shotgun sequence of Meiothermus hypogaeus NBRC 106114.</title>
        <authorList>
            <person name="Hosoyama A."/>
            <person name="Uohara A."/>
            <person name="Ohji S."/>
            <person name="Ichikawa N."/>
        </authorList>
    </citation>
    <scope>NUCLEOTIDE SEQUENCE [LARGE SCALE GENOMIC DNA]</scope>
    <source>
        <strain evidence="2 3">NBRC 106114</strain>
    </source>
</reference>
<feature type="domain" description="Calcineurin-like phosphoesterase" evidence="1">
    <location>
        <begin position="13"/>
        <end position="228"/>
    </location>
</feature>
<dbReference type="Pfam" id="PF00149">
    <property type="entry name" value="Metallophos"/>
    <property type="match status" value="1"/>
</dbReference>
<evidence type="ECO:0000313" key="3">
    <source>
        <dbReference type="Proteomes" id="UP000321197"/>
    </source>
</evidence>
<dbReference type="Proteomes" id="UP000321197">
    <property type="component" value="Unassembled WGS sequence"/>
</dbReference>
<dbReference type="CDD" id="cd00144">
    <property type="entry name" value="MPP_PPP_family"/>
    <property type="match status" value="1"/>
</dbReference>
<dbReference type="EMBL" id="BJXL01000003">
    <property type="protein sequence ID" value="GEM82058.1"/>
    <property type="molecule type" value="Genomic_DNA"/>
</dbReference>
<sequence length="273" mass="30660">MPRMIHCPAVHYVVGDIHGCLQALIRLLQREGFLGEELQWTGGEAQLWFLGDYTDRGPNGIGVIELLMRLEREAAAAGGAVHALLGNHDLMLLAAHHFTQVEIPSFKRQGQRMTFYEIWQRVGGKEPDFERLNESHIKWLQNRPALARVEGTLLMHADSLFYLEYGDSLEQINQSLRDILRSDSVEAWDALAEQFASRFSFLNGGIALTEEFLGQLGASRLIHGHTPIYSLIGYAPQMVLYPLEYNDGLCFNVDHCLWNGGPGFVLNLSQPGT</sequence>